<reference evidence="8 9" key="1">
    <citation type="submission" date="2017-06" db="EMBL/GenBank/DDBJ databases">
        <authorList>
            <person name="Kim H.J."/>
            <person name="Triplett B.A."/>
        </authorList>
    </citation>
    <scope>NUCLEOTIDE SEQUENCE [LARGE SCALE GENOMIC DNA]</scope>
    <source>
        <strain evidence="8 9">DSM 25597</strain>
    </source>
</reference>
<keyword evidence="5" id="KW-0521">NADP</keyword>
<accession>A0A239B2S3</accession>
<keyword evidence="3" id="KW-0285">Flavoprotein</keyword>
<keyword evidence="6" id="KW-0560">Oxidoreductase</keyword>
<evidence type="ECO:0000256" key="1">
    <source>
        <dbReference type="ARBA" id="ARBA00001917"/>
    </source>
</evidence>
<dbReference type="PANTHER" id="PTHR43673:SF2">
    <property type="entry name" value="NITROREDUCTASE"/>
    <property type="match status" value="1"/>
</dbReference>
<dbReference type="EMBL" id="FZNY01000005">
    <property type="protein sequence ID" value="SNS01872.1"/>
    <property type="molecule type" value="Genomic_DNA"/>
</dbReference>
<dbReference type="InterPro" id="IPR000415">
    <property type="entry name" value="Nitroreductase-like"/>
</dbReference>
<gene>
    <name evidence="8" type="ORF">SAMN06265376_105288</name>
</gene>
<dbReference type="InterPro" id="IPR033878">
    <property type="entry name" value="NfsB-like"/>
</dbReference>
<sequence length="210" mass="23916">MSDILEALQWRYATKKFDAGRYLTTEKIAVVKNAFNLTASSFGLQPVKLLVIQDQKLQDDLVSISMDQQQVADASHVLVFCIEKNIDKEYIKAYFDNVKKTRNTPDEILQPFREYLFGHFKKESPEAIENWATKQAYLAMGNLLTICAIEKIDACPMEGFNSESYDELLGLSEKGLSSVLVMPIGYRAEDDMFADFKKVRKTLSDAVIEF</sequence>
<evidence type="ECO:0000313" key="9">
    <source>
        <dbReference type="Proteomes" id="UP000198379"/>
    </source>
</evidence>
<feature type="domain" description="Nitroreductase" evidence="7">
    <location>
        <begin position="9"/>
        <end position="186"/>
    </location>
</feature>
<evidence type="ECO:0000256" key="3">
    <source>
        <dbReference type="ARBA" id="ARBA00022630"/>
    </source>
</evidence>
<dbReference type="RefSeq" id="WP_089372535.1">
    <property type="nucleotide sequence ID" value="NZ_BMEP01000006.1"/>
</dbReference>
<dbReference type="PANTHER" id="PTHR43673">
    <property type="entry name" value="NAD(P)H NITROREDUCTASE YDGI-RELATED"/>
    <property type="match status" value="1"/>
</dbReference>
<keyword evidence="9" id="KW-1185">Reference proteome</keyword>
<evidence type="ECO:0000313" key="8">
    <source>
        <dbReference type="EMBL" id="SNS01872.1"/>
    </source>
</evidence>
<evidence type="ECO:0000256" key="4">
    <source>
        <dbReference type="ARBA" id="ARBA00022643"/>
    </source>
</evidence>
<proteinExistence type="inferred from homology"/>
<dbReference type="SUPFAM" id="SSF55469">
    <property type="entry name" value="FMN-dependent nitroreductase-like"/>
    <property type="match status" value="1"/>
</dbReference>
<evidence type="ECO:0000256" key="6">
    <source>
        <dbReference type="ARBA" id="ARBA00023002"/>
    </source>
</evidence>
<dbReference type="OrthoDB" id="9809288at2"/>
<keyword evidence="4" id="KW-0288">FMN</keyword>
<protein>
    <submittedName>
        <fullName evidence="8">Nitroreductase</fullName>
    </submittedName>
</protein>
<name>A0A239B2S3_9FLAO</name>
<dbReference type="Gene3D" id="3.40.109.10">
    <property type="entry name" value="NADH Oxidase"/>
    <property type="match status" value="1"/>
</dbReference>
<evidence type="ECO:0000256" key="2">
    <source>
        <dbReference type="ARBA" id="ARBA00007118"/>
    </source>
</evidence>
<dbReference type="GO" id="GO:0016491">
    <property type="term" value="F:oxidoreductase activity"/>
    <property type="evidence" value="ECO:0007669"/>
    <property type="project" value="UniProtKB-KW"/>
</dbReference>
<comment type="similarity">
    <text evidence="2">Belongs to the nitroreductase family.</text>
</comment>
<dbReference type="Pfam" id="PF00881">
    <property type="entry name" value="Nitroreductase"/>
    <property type="match status" value="1"/>
</dbReference>
<evidence type="ECO:0000256" key="5">
    <source>
        <dbReference type="ARBA" id="ARBA00022857"/>
    </source>
</evidence>
<dbReference type="Proteomes" id="UP000198379">
    <property type="component" value="Unassembled WGS sequence"/>
</dbReference>
<dbReference type="AlphaFoldDB" id="A0A239B2S3"/>
<comment type="cofactor">
    <cofactor evidence="1">
        <name>FMN</name>
        <dbReference type="ChEBI" id="CHEBI:58210"/>
    </cofactor>
</comment>
<organism evidence="8 9">
    <name type="scientific">Dokdonia pacifica</name>
    <dbReference type="NCBI Taxonomy" id="1627892"/>
    <lineage>
        <taxon>Bacteria</taxon>
        <taxon>Pseudomonadati</taxon>
        <taxon>Bacteroidota</taxon>
        <taxon>Flavobacteriia</taxon>
        <taxon>Flavobacteriales</taxon>
        <taxon>Flavobacteriaceae</taxon>
        <taxon>Dokdonia</taxon>
    </lineage>
</organism>
<evidence type="ECO:0000259" key="7">
    <source>
        <dbReference type="Pfam" id="PF00881"/>
    </source>
</evidence>
<dbReference type="InterPro" id="IPR029479">
    <property type="entry name" value="Nitroreductase"/>
</dbReference>
<dbReference type="CDD" id="cd02149">
    <property type="entry name" value="NfsB-like"/>
    <property type="match status" value="1"/>
</dbReference>